<name>A0A1G9R7V1_9ACTN</name>
<evidence type="ECO:0000313" key="2">
    <source>
        <dbReference type="EMBL" id="SDM19369.1"/>
    </source>
</evidence>
<keyword evidence="3" id="KW-1185">Reference proteome</keyword>
<dbReference type="Proteomes" id="UP000199063">
    <property type="component" value="Unassembled WGS sequence"/>
</dbReference>
<feature type="region of interest" description="Disordered" evidence="1">
    <location>
        <begin position="1"/>
        <end position="60"/>
    </location>
</feature>
<sequence length="60" mass="6287">MRREGLRASRAKRGTAGGWSAASMIPRAPASGHPLTAPPSVKPPPSRRAISTYRTSTGSE</sequence>
<proteinExistence type="predicted"/>
<feature type="compositionally biased region" description="Pro residues" evidence="1">
    <location>
        <begin position="36"/>
        <end position="46"/>
    </location>
</feature>
<reference evidence="3" key="1">
    <citation type="submission" date="2016-10" db="EMBL/GenBank/DDBJ databases">
        <authorList>
            <person name="Varghese N."/>
            <person name="Submissions S."/>
        </authorList>
    </citation>
    <scope>NUCLEOTIDE SEQUENCE [LARGE SCALE GENOMIC DNA]</scope>
    <source>
        <strain evidence="3">CGMCC 4.7042</strain>
    </source>
</reference>
<protein>
    <submittedName>
        <fullName evidence="2">Uncharacterized protein</fullName>
    </submittedName>
</protein>
<evidence type="ECO:0000313" key="3">
    <source>
        <dbReference type="Proteomes" id="UP000199063"/>
    </source>
</evidence>
<gene>
    <name evidence="2" type="ORF">SAMN05444921_10549</name>
</gene>
<evidence type="ECO:0000256" key="1">
    <source>
        <dbReference type="SAM" id="MobiDB-lite"/>
    </source>
</evidence>
<organism evidence="2 3">
    <name type="scientific">Streptomyces wuyuanensis</name>
    <dbReference type="NCBI Taxonomy" id="1196353"/>
    <lineage>
        <taxon>Bacteria</taxon>
        <taxon>Bacillati</taxon>
        <taxon>Actinomycetota</taxon>
        <taxon>Actinomycetes</taxon>
        <taxon>Kitasatosporales</taxon>
        <taxon>Streptomycetaceae</taxon>
        <taxon>Streptomyces</taxon>
    </lineage>
</organism>
<dbReference type="AlphaFoldDB" id="A0A1G9R7V1"/>
<accession>A0A1G9R7V1</accession>
<dbReference type="EMBL" id="FNHI01000005">
    <property type="protein sequence ID" value="SDM19369.1"/>
    <property type="molecule type" value="Genomic_DNA"/>
</dbReference>